<sequence length="88" mass="9600">MLPSPDPQLARAETRIFKAVFSNTANHYDTLLGGTSSLQVRMELFMEQMDSDERLLAVTSLFTFVAVDGHRRSVPVRPAAALPPVAAA</sequence>
<proteinExistence type="predicted"/>
<dbReference type="SUPFAM" id="SSF54637">
    <property type="entry name" value="Thioesterase/thiol ester dehydrase-isomerase"/>
    <property type="match status" value="1"/>
</dbReference>
<name>A0ABP7UWI0_9BACT</name>
<dbReference type="RefSeq" id="WP_345059507.1">
    <property type="nucleotide sequence ID" value="NZ_BAABDK010000035.1"/>
</dbReference>
<evidence type="ECO:0008006" key="3">
    <source>
        <dbReference type="Google" id="ProtNLM"/>
    </source>
</evidence>
<evidence type="ECO:0000313" key="1">
    <source>
        <dbReference type="EMBL" id="GAA4054489.1"/>
    </source>
</evidence>
<dbReference type="Gene3D" id="3.10.129.10">
    <property type="entry name" value="Hotdog Thioesterase"/>
    <property type="match status" value="1"/>
</dbReference>
<reference evidence="2" key="1">
    <citation type="journal article" date="2019" name="Int. J. Syst. Evol. Microbiol.">
        <title>The Global Catalogue of Microorganisms (GCM) 10K type strain sequencing project: providing services to taxonomists for standard genome sequencing and annotation.</title>
        <authorList>
            <consortium name="The Broad Institute Genomics Platform"/>
            <consortium name="The Broad Institute Genome Sequencing Center for Infectious Disease"/>
            <person name="Wu L."/>
            <person name="Ma J."/>
        </authorList>
    </citation>
    <scope>NUCLEOTIDE SEQUENCE [LARGE SCALE GENOMIC DNA]</scope>
    <source>
        <strain evidence="2">JCM 17225</strain>
    </source>
</reference>
<dbReference type="EMBL" id="BAABDK010000035">
    <property type="protein sequence ID" value="GAA4054489.1"/>
    <property type="molecule type" value="Genomic_DNA"/>
</dbReference>
<keyword evidence="2" id="KW-1185">Reference proteome</keyword>
<dbReference type="Proteomes" id="UP001501469">
    <property type="component" value="Unassembled WGS sequence"/>
</dbReference>
<accession>A0ABP7UWI0</accession>
<organism evidence="1 2">
    <name type="scientific">Hymenobacter glaciei</name>
    <dbReference type="NCBI Taxonomy" id="877209"/>
    <lineage>
        <taxon>Bacteria</taxon>
        <taxon>Pseudomonadati</taxon>
        <taxon>Bacteroidota</taxon>
        <taxon>Cytophagia</taxon>
        <taxon>Cytophagales</taxon>
        <taxon>Hymenobacteraceae</taxon>
        <taxon>Hymenobacter</taxon>
    </lineage>
</organism>
<protein>
    <recommendedName>
        <fullName evidence="3">HotDog ACOT-type domain-containing protein</fullName>
    </recommendedName>
</protein>
<comment type="caution">
    <text evidence="1">The sequence shown here is derived from an EMBL/GenBank/DDBJ whole genome shotgun (WGS) entry which is preliminary data.</text>
</comment>
<dbReference type="InterPro" id="IPR029069">
    <property type="entry name" value="HotDog_dom_sf"/>
</dbReference>
<gene>
    <name evidence="1" type="ORF">GCM10022409_46950</name>
</gene>
<evidence type="ECO:0000313" key="2">
    <source>
        <dbReference type="Proteomes" id="UP001501469"/>
    </source>
</evidence>